<feature type="region of interest" description="Disordered" evidence="1">
    <location>
        <begin position="1"/>
        <end position="72"/>
    </location>
</feature>
<accession>A0A5E7ZDG2</accession>
<reference evidence="2 3" key="1">
    <citation type="submission" date="2019-09" db="EMBL/GenBank/DDBJ databases">
        <authorList>
            <person name="Dittami M. S."/>
        </authorList>
    </citation>
    <scope>NUCLEOTIDE SEQUENCE [LARGE SCALE GENOMIC DNA]</scope>
    <source>
        <strain evidence="2">SPHINGO391</strain>
    </source>
</reference>
<dbReference type="AlphaFoldDB" id="A0A5E7ZDG2"/>
<gene>
    <name evidence="2" type="ORF">SPHINGO391_450035</name>
</gene>
<sequence>MRRCADAAANAGQPRDAGGVAGVRRRDGVCQAGGDASGAGEVREEDPPLGSRLPVPGKVTNPCRRTANRRPHTPAVILTKVRIQSRAGRHSLPCILTFVRMTVVWWDGGAPAPPAPGTTAV</sequence>
<evidence type="ECO:0000313" key="3">
    <source>
        <dbReference type="Proteomes" id="UP000326857"/>
    </source>
</evidence>
<name>A0A5E7ZDG2_9SPHN</name>
<dbReference type="EMBL" id="CABVLI010000040">
    <property type="protein sequence ID" value="VVT16865.1"/>
    <property type="molecule type" value="Genomic_DNA"/>
</dbReference>
<evidence type="ECO:0000256" key="1">
    <source>
        <dbReference type="SAM" id="MobiDB-lite"/>
    </source>
</evidence>
<proteinExistence type="predicted"/>
<organism evidence="2 3">
    <name type="scientific">Sphingomonas aurantiaca</name>
    <dbReference type="NCBI Taxonomy" id="185949"/>
    <lineage>
        <taxon>Bacteria</taxon>
        <taxon>Pseudomonadati</taxon>
        <taxon>Pseudomonadota</taxon>
        <taxon>Alphaproteobacteria</taxon>
        <taxon>Sphingomonadales</taxon>
        <taxon>Sphingomonadaceae</taxon>
        <taxon>Sphingomonas</taxon>
    </lineage>
</organism>
<dbReference type="Proteomes" id="UP000326857">
    <property type="component" value="Unassembled WGS sequence"/>
</dbReference>
<evidence type="ECO:0000313" key="2">
    <source>
        <dbReference type="EMBL" id="VVT16865.1"/>
    </source>
</evidence>
<protein>
    <submittedName>
        <fullName evidence="2">Uncharacterized protein</fullName>
    </submittedName>
</protein>